<dbReference type="eggNOG" id="ENOG502QPYR">
    <property type="taxonomic scope" value="Eukaryota"/>
</dbReference>
<sequence length="491" mass="53861">MASSVVCNGKTYDRHGLVGYGLIPSVARDKFGDTLGGIGSSVVIDQSSWEKSGDGTYRGVAWCLPDRGWNREGTVNFQNRVHKIGLKLTLKPDATAENPSEPNLQLRYLDTVLFTGPDDTPTTGLDANGQLSYPEFPDLPLPAAKYTGDGFGEAGPGGHRIAVDSEGLVLGSNGTFWVSDEYGPHIYKFSPTGKMLQAIRPPDAYIPRRNGTVSFSSASLSIFDRKAEVAQIRPEDPDSGRGNNQGFEGLTISHDGKKLYALLQSALNQEGGKRRKTRRHARLIEYDIPEAGDAAYAHEYVVRLPLYDEDKAAGQSDILYVGDKQFLILARDSNAGRGSENGESKSKYRQVDIFDISQATDIKSDEYDHATGAIADQNGGLVSGIVPAEYCGFVNINDESELRKFKLHNGGPQDEWLLNEKWESISLVPVEPKGDGSQGSNDSKEYLMFCFSDNDFITQDGRMNFGEFHFKDAIGYEVDSQVLVFRVTLPQ</sequence>
<evidence type="ECO:0000259" key="1">
    <source>
        <dbReference type="Pfam" id="PF13449"/>
    </source>
</evidence>
<dbReference type="RefSeq" id="XP_007779233.1">
    <property type="nucleotide sequence ID" value="XM_007781043.1"/>
</dbReference>
<accession>R7YQG0</accession>
<dbReference type="EMBL" id="JH767565">
    <property type="protein sequence ID" value="EON63916.1"/>
    <property type="molecule type" value="Genomic_DNA"/>
</dbReference>
<keyword evidence="3" id="KW-1185">Reference proteome</keyword>
<dbReference type="STRING" id="1168221.R7YQG0"/>
<gene>
    <name evidence="2" type="ORF">W97_03144</name>
</gene>
<proteinExistence type="predicted"/>
<dbReference type="OrthoDB" id="425936at2759"/>
<dbReference type="Pfam" id="PF13449">
    <property type="entry name" value="Phytase-like"/>
    <property type="match status" value="1"/>
</dbReference>
<dbReference type="OMA" id="GIAWAIP"/>
<dbReference type="PANTHER" id="PTHR37957">
    <property type="entry name" value="BLR7070 PROTEIN"/>
    <property type="match status" value="1"/>
</dbReference>
<protein>
    <recommendedName>
        <fullName evidence="1">Phytase-like domain-containing protein</fullName>
    </recommendedName>
</protein>
<evidence type="ECO:0000313" key="3">
    <source>
        <dbReference type="Proteomes" id="UP000016924"/>
    </source>
</evidence>
<feature type="domain" description="Phytase-like" evidence="1">
    <location>
        <begin position="158"/>
        <end position="366"/>
    </location>
</feature>
<dbReference type="AlphaFoldDB" id="R7YQG0"/>
<dbReference type="HOGENOM" id="CLU_026803_0_0_1"/>
<dbReference type="Proteomes" id="UP000016924">
    <property type="component" value="Unassembled WGS sequence"/>
</dbReference>
<dbReference type="PANTHER" id="PTHR37957:SF1">
    <property type="entry name" value="PHYTASE-LIKE DOMAIN-CONTAINING PROTEIN"/>
    <property type="match status" value="1"/>
</dbReference>
<name>R7YQG0_CONA1</name>
<organism evidence="2 3">
    <name type="scientific">Coniosporium apollinis (strain CBS 100218)</name>
    <name type="common">Rock-inhabiting black yeast</name>
    <dbReference type="NCBI Taxonomy" id="1168221"/>
    <lineage>
        <taxon>Eukaryota</taxon>
        <taxon>Fungi</taxon>
        <taxon>Dikarya</taxon>
        <taxon>Ascomycota</taxon>
        <taxon>Pezizomycotina</taxon>
        <taxon>Dothideomycetes</taxon>
        <taxon>Dothideomycetes incertae sedis</taxon>
        <taxon>Coniosporium</taxon>
    </lineage>
</organism>
<evidence type="ECO:0000313" key="2">
    <source>
        <dbReference type="EMBL" id="EON63916.1"/>
    </source>
</evidence>
<dbReference type="GeneID" id="19900455"/>
<reference evidence="3" key="1">
    <citation type="submission" date="2012-06" db="EMBL/GenBank/DDBJ databases">
        <title>The genome sequence of Coniosporium apollinis CBS 100218.</title>
        <authorList>
            <consortium name="The Broad Institute Genome Sequencing Platform"/>
            <person name="Cuomo C."/>
            <person name="Gorbushina A."/>
            <person name="Noack S."/>
            <person name="Walker B."/>
            <person name="Young S.K."/>
            <person name="Zeng Q."/>
            <person name="Gargeya S."/>
            <person name="Fitzgerald M."/>
            <person name="Haas B."/>
            <person name="Abouelleil A."/>
            <person name="Alvarado L."/>
            <person name="Arachchi H.M."/>
            <person name="Berlin A.M."/>
            <person name="Chapman S.B."/>
            <person name="Goldberg J."/>
            <person name="Griggs A."/>
            <person name="Gujja S."/>
            <person name="Hansen M."/>
            <person name="Howarth C."/>
            <person name="Imamovic A."/>
            <person name="Larimer J."/>
            <person name="McCowan C."/>
            <person name="Montmayeur A."/>
            <person name="Murphy C."/>
            <person name="Neiman D."/>
            <person name="Pearson M."/>
            <person name="Priest M."/>
            <person name="Roberts A."/>
            <person name="Saif S."/>
            <person name="Shea T."/>
            <person name="Sisk P."/>
            <person name="Sykes S."/>
            <person name="Wortman J."/>
            <person name="Nusbaum C."/>
            <person name="Birren B."/>
        </authorList>
    </citation>
    <scope>NUCLEOTIDE SEQUENCE [LARGE SCALE GENOMIC DNA]</scope>
    <source>
        <strain evidence="3">CBS 100218</strain>
    </source>
</reference>
<dbReference type="InterPro" id="IPR027372">
    <property type="entry name" value="Phytase-like_dom"/>
</dbReference>
<dbReference type="SUPFAM" id="SSF63825">
    <property type="entry name" value="YWTD domain"/>
    <property type="match status" value="1"/>
</dbReference>